<feature type="non-terminal residue" evidence="2">
    <location>
        <position position="1"/>
    </location>
</feature>
<dbReference type="EMBL" id="QJKJ01004112">
    <property type="protein sequence ID" value="RDX95508.1"/>
    <property type="molecule type" value="Genomic_DNA"/>
</dbReference>
<feature type="compositionally biased region" description="Basic and acidic residues" evidence="1">
    <location>
        <begin position="67"/>
        <end position="79"/>
    </location>
</feature>
<reference evidence="2" key="1">
    <citation type="submission" date="2018-05" db="EMBL/GenBank/DDBJ databases">
        <title>Draft genome of Mucuna pruriens seed.</title>
        <authorList>
            <person name="Nnadi N.E."/>
            <person name="Vos R."/>
            <person name="Hasami M.H."/>
            <person name="Devisetty U.K."/>
            <person name="Aguiy J.C."/>
        </authorList>
    </citation>
    <scope>NUCLEOTIDE SEQUENCE [LARGE SCALE GENOMIC DNA]</scope>
    <source>
        <strain evidence="2">JCA_2017</strain>
    </source>
</reference>
<protein>
    <submittedName>
        <fullName evidence="2">Uncharacterized protein</fullName>
    </submittedName>
</protein>
<dbReference type="Proteomes" id="UP000257109">
    <property type="component" value="Unassembled WGS sequence"/>
</dbReference>
<feature type="region of interest" description="Disordered" evidence="1">
    <location>
        <begin position="63"/>
        <end position="84"/>
    </location>
</feature>
<dbReference type="AlphaFoldDB" id="A0A371GY63"/>
<organism evidence="2 3">
    <name type="scientific">Mucuna pruriens</name>
    <name type="common">Velvet bean</name>
    <name type="synonym">Dolichos pruriens</name>
    <dbReference type="NCBI Taxonomy" id="157652"/>
    <lineage>
        <taxon>Eukaryota</taxon>
        <taxon>Viridiplantae</taxon>
        <taxon>Streptophyta</taxon>
        <taxon>Embryophyta</taxon>
        <taxon>Tracheophyta</taxon>
        <taxon>Spermatophyta</taxon>
        <taxon>Magnoliopsida</taxon>
        <taxon>eudicotyledons</taxon>
        <taxon>Gunneridae</taxon>
        <taxon>Pentapetalae</taxon>
        <taxon>rosids</taxon>
        <taxon>fabids</taxon>
        <taxon>Fabales</taxon>
        <taxon>Fabaceae</taxon>
        <taxon>Papilionoideae</taxon>
        <taxon>50 kb inversion clade</taxon>
        <taxon>NPAAA clade</taxon>
        <taxon>indigoferoid/millettioid clade</taxon>
        <taxon>Phaseoleae</taxon>
        <taxon>Mucuna</taxon>
    </lineage>
</organism>
<evidence type="ECO:0000313" key="2">
    <source>
        <dbReference type="EMBL" id="RDX95508.1"/>
    </source>
</evidence>
<sequence length="136" mass="15664">MLQGKCKDWTLKERTREGKYRPTKQYCPQLTDDLKEIQIAQKLIEVTRIGAGLGREEEKQMISFLKNNKDKDKRQEAKGSKRGNQEIIGSLFHLRSTLPNLAGQCSDGPKFQWAIMHVYRLYKPKQSLSKGLLTSP</sequence>
<evidence type="ECO:0000256" key="1">
    <source>
        <dbReference type="SAM" id="MobiDB-lite"/>
    </source>
</evidence>
<comment type="caution">
    <text evidence="2">The sequence shown here is derived from an EMBL/GenBank/DDBJ whole genome shotgun (WGS) entry which is preliminary data.</text>
</comment>
<gene>
    <name evidence="2" type="ORF">CR513_21965</name>
</gene>
<keyword evidence="3" id="KW-1185">Reference proteome</keyword>
<name>A0A371GY63_MUCPR</name>
<proteinExistence type="predicted"/>
<evidence type="ECO:0000313" key="3">
    <source>
        <dbReference type="Proteomes" id="UP000257109"/>
    </source>
</evidence>
<accession>A0A371GY63</accession>